<comment type="caution">
    <text evidence="2">The sequence shown here is derived from an EMBL/GenBank/DDBJ whole genome shotgun (WGS) entry which is preliminary data.</text>
</comment>
<evidence type="ECO:0000313" key="2">
    <source>
        <dbReference type="EMBL" id="MCD9643941.1"/>
    </source>
</evidence>
<dbReference type="Proteomes" id="UP000823775">
    <property type="component" value="Unassembled WGS sequence"/>
</dbReference>
<accession>A0ABS8VB31</accession>
<name>A0ABS8VB31_DATST</name>
<evidence type="ECO:0000256" key="1">
    <source>
        <dbReference type="SAM" id="MobiDB-lite"/>
    </source>
</evidence>
<gene>
    <name evidence="2" type="ORF">HAX54_031833</name>
</gene>
<feature type="non-terminal residue" evidence="2">
    <location>
        <position position="140"/>
    </location>
</feature>
<reference evidence="2 3" key="1">
    <citation type="journal article" date="2021" name="BMC Genomics">
        <title>Datura genome reveals duplications of psychoactive alkaloid biosynthetic genes and high mutation rate following tissue culture.</title>
        <authorList>
            <person name="Rajewski A."/>
            <person name="Carter-House D."/>
            <person name="Stajich J."/>
            <person name="Litt A."/>
        </authorList>
    </citation>
    <scope>NUCLEOTIDE SEQUENCE [LARGE SCALE GENOMIC DNA]</scope>
    <source>
        <strain evidence="2">AR-01</strain>
    </source>
</reference>
<evidence type="ECO:0000313" key="3">
    <source>
        <dbReference type="Proteomes" id="UP000823775"/>
    </source>
</evidence>
<feature type="compositionally biased region" description="Polar residues" evidence="1">
    <location>
        <begin position="55"/>
        <end position="68"/>
    </location>
</feature>
<organism evidence="2 3">
    <name type="scientific">Datura stramonium</name>
    <name type="common">Jimsonweed</name>
    <name type="synonym">Common thornapple</name>
    <dbReference type="NCBI Taxonomy" id="4076"/>
    <lineage>
        <taxon>Eukaryota</taxon>
        <taxon>Viridiplantae</taxon>
        <taxon>Streptophyta</taxon>
        <taxon>Embryophyta</taxon>
        <taxon>Tracheophyta</taxon>
        <taxon>Spermatophyta</taxon>
        <taxon>Magnoliopsida</taxon>
        <taxon>eudicotyledons</taxon>
        <taxon>Gunneridae</taxon>
        <taxon>Pentapetalae</taxon>
        <taxon>asterids</taxon>
        <taxon>lamiids</taxon>
        <taxon>Solanales</taxon>
        <taxon>Solanaceae</taxon>
        <taxon>Solanoideae</taxon>
        <taxon>Datureae</taxon>
        <taxon>Datura</taxon>
    </lineage>
</organism>
<keyword evidence="3" id="KW-1185">Reference proteome</keyword>
<feature type="region of interest" description="Disordered" evidence="1">
    <location>
        <begin position="46"/>
        <end position="68"/>
    </location>
</feature>
<protein>
    <submittedName>
        <fullName evidence="2">Uncharacterized protein</fullName>
    </submittedName>
</protein>
<dbReference type="EMBL" id="JACEIK010004033">
    <property type="protein sequence ID" value="MCD9643941.1"/>
    <property type="molecule type" value="Genomic_DNA"/>
</dbReference>
<proteinExistence type="predicted"/>
<sequence>MSDRKRQMIDSQIEKNLKCCIAYKEMPPEQKEELLQHHRQQYAARKHAISKKFHASTSNQPDASSEPQIVISEQTTFSIQDNPSTSRNGYENMAQTLDIQAITPELPDWTCKIQVVDICKPGEIKERKIKYLNMIFQDEQ</sequence>